<evidence type="ECO:0000313" key="2">
    <source>
        <dbReference type="EMBL" id="SIP89521.1"/>
    </source>
</evidence>
<organism evidence="2 3">
    <name type="scientific">Aromatoleum tolulyticum</name>
    <dbReference type="NCBI Taxonomy" id="34027"/>
    <lineage>
        <taxon>Bacteria</taxon>
        <taxon>Pseudomonadati</taxon>
        <taxon>Pseudomonadota</taxon>
        <taxon>Betaproteobacteria</taxon>
        <taxon>Rhodocyclales</taxon>
        <taxon>Rhodocyclaceae</taxon>
        <taxon>Aromatoleum</taxon>
    </lineage>
</organism>
<dbReference type="AlphaFoldDB" id="A0A1N6NBR5"/>
<dbReference type="OrthoDB" id="5298412at2"/>
<feature type="chain" id="PRO_5012071314" description="DUF4124 domain-containing protein" evidence="1">
    <location>
        <begin position="26"/>
        <end position="209"/>
    </location>
</feature>
<evidence type="ECO:0000313" key="3">
    <source>
        <dbReference type="Proteomes" id="UP000186819"/>
    </source>
</evidence>
<accession>A0A1N6NBR5</accession>
<protein>
    <recommendedName>
        <fullName evidence="4">DUF4124 domain-containing protein</fullName>
    </recommendedName>
</protein>
<name>A0A1N6NBR5_9RHOO</name>
<evidence type="ECO:0008006" key="4">
    <source>
        <dbReference type="Google" id="ProtNLM"/>
    </source>
</evidence>
<dbReference type="Proteomes" id="UP000186819">
    <property type="component" value="Unassembled WGS sequence"/>
</dbReference>
<keyword evidence="3" id="KW-1185">Reference proteome</keyword>
<proteinExistence type="predicted"/>
<dbReference type="STRING" id="34027.SAMN05421829_101222"/>
<evidence type="ECO:0000256" key="1">
    <source>
        <dbReference type="SAM" id="SignalP"/>
    </source>
</evidence>
<dbReference type="RefSeq" id="WP_076600253.1">
    <property type="nucleotide sequence ID" value="NZ_FTMD01000001.1"/>
</dbReference>
<gene>
    <name evidence="2" type="ORF">SAMN05421829_101222</name>
</gene>
<sequence length="209" mass="24100">MASRRSPEFLAALLLGLTLANTAGAKVYCCEDADGRRQCGDVLPQACYGRAYREMGPQGSIKREVSAPLSADEIARRRAVEQQKKDDELRQAKQRRLDQALLDTYASVEDLDRRRDREIGDIERSIEEVRKRDKELRTKRQRFEKEAEFHKGRDLPRDLAANLRSIDSELVTQSRLMEEKTRELEATRARFETDRARYVELSSAAAKQR</sequence>
<reference evidence="3" key="1">
    <citation type="submission" date="2017-01" db="EMBL/GenBank/DDBJ databases">
        <authorList>
            <person name="Varghese N."/>
            <person name="Submissions S."/>
        </authorList>
    </citation>
    <scope>NUCLEOTIDE SEQUENCE [LARGE SCALE GENOMIC DNA]</scope>
    <source>
        <strain evidence="3">ATCC 51758</strain>
    </source>
</reference>
<feature type="signal peptide" evidence="1">
    <location>
        <begin position="1"/>
        <end position="25"/>
    </location>
</feature>
<dbReference type="EMBL" id="FTMD01000001">
    <property type="protein sequence ID" value="SIP89521.1"/>
    <property type="molecule type" value="Genomic_DNA"/>
</dbReference>
<keyword evidence="1" id="KW-0732">Signal</keyword>